<dbReference type="AlphaFoldDB" id="A0A1G2UZC8"/>
<dbReference type="Proteomes" id="UP000177697">
    <property type="component" value="Unassembled WGS sequence"/>
</dbReference>
<feature type="compositionally biased region" description="Basic residues" evidence="1">
    <location>
        <begin position="1"/>
        <end position="18"/>
    </location>
</feature>
<evidence type="ECO:0000313" key="3">
    <source>
        <dbReference type="Proteomes" id="UP000177697"/>
    </source>
</evidence>
<protein>
    <submittedName>
        <fullName evidence="2">Uncharacterized protein</fullName>
    </submittedName>
</protein>
<organism evidence="2 3">
    <name type="scientific">Candidatus Zambryskibacteria bacterium RIFOXYC1_FULL_39_10</name>
    <dbReference type="NCBI Taxonomy" id="1802779"/>
    <lineage>
        <taxon>Bacteria</taxon>
        <taxon>Candidatus Zambryskiibacteriota</taxon>
    </lineage>
</organism>
<proteinExistence type="predicted"/>
<evidence type="ECO:0000256" key="1">
    <source>
        <dbReference type="SAM" id="MobiDB-lite"/>
    </source>
</evidence>
<gene>
    <name evidence="2" type="ORF">A2431_03435</name>
</gene>
<dbReference type="EMBL" id="MHWW01000014">
    <property type="protein sequence ID" value="OHB14726.1"/>
    <property type="molecule type" value="Genomic_DNA"/>
</dbReference>
<sequence length="91" mass="9644">MSKTKRFRMRPSTRARKGKQSDAPHQIIGSSGYDPLVVPTGPPQQLLFEDLKTGKTVRVINGVTLHGTCAGNTSITPPAAGGCSLSGIIKR</sequence>
<feature type="region of interest" description="Disordered" evidence="1">
    <location>
        <begin position="1"/>
        <end position="36"/>
    </location>
</feature>
<comment type="caution">
    <text evidence="2">The sequence shown here is derived from an EMBL/GenBank/DDBJ whole genome shotgun (WGS) entry which is preliminary data.</text>
</comment>
<evidence type="ECO:0000313" key="2">
    <source>
        <dbReference type="EMBL" id="OHB14726.1"/>
    </source>
</evidence>
<accession>A0A1G2UZC8</accession>
<reference evidence="2 3" key="1">
    <citation type="journal article" date="2016" name="Nat. Commun.">
        <title>Thousands of microbial genomes shed light on interconnected biogeochemical processes in an aquifer system.</title>
        <authorList>
            <person name="Anantharaman K."/>
            <person name="Brown C.T."/>
            <person name="Hug L.A."/>
            <person name="Sharon I."/>
            <person name="Castelle C.J."/>
            <person name="Probst A.J."/>
            <person name="Thomas B.C."/>
            <person name="Singh A."/>
            <person name="Wilkins M.J."/>
            <person name="Karaoz U."/>
            <person name="Brodie E.L."/>
            <person name="Williams K.H."/>
            <person name="Hubbard S.S."/>
            <person name="Banfield J.F."/>
        </authorList>
    </citation>
    <scope>NUCLEOTIDE SEQUENCE [LARGE SCALE GENOMIC DNA]</scope>
</reference>
<name>A0A1G2UZC8_9BACT</name>